<evidence type="ECO:0000259" key="1">
    <source>
        <dbReference type="SMART" id="SM00563"/>
    </source>
</evidence>
<keyword evidence="2" id="KW-0012">Acyltransferase</keyword>
<dbReference type="InterPro" id="IPR002123">
    <property type="entry name" value="Plipid/glycerol_acylTrfase"/>
</dbReference>
<dbReference type="RefSeq" id="WP_194111017.1">
    <property type="nucleotide sequence ID" value="NZ_JADFFL010000003.1"/>
</dbReference>
<dbReference type="Proteomes" id="UP000622475">
    <property type="component" value="Unassembled WGS sequence"/>
</dbReference>
<keyword evidence="3" id="KW-1185">Reference proteome</keyword>
<reference evidence="2" key="1">
    <citation type="submission" date="2020-10" db="EMBL/GenBank/DDBJ databases">
        <title>Mucilaginibacter mali sp. nov., isolated from rhizosphere soil of apple orchard.</title>
        <authorList>
            <person name="Lee J.-S."/>
            <person name="Kim H.S."/>
            <person name="Kim J.-S."/>
        </authorList>
    </citation>
    <scope>NUCLEOTIDE SEQUENCE</scope>
    <source>
        <strain evidence="2">KCTC 22746</strain>
    </source>
</reference>
<dbReference type="EMBL" id="JADFFL010000003">
    <property type="protein sequence ID" value="MBE9661807.1"/>
    <property type="molecule type" value="Genomic_DNA"/>
</dbReference>
<evidence type="ECO:0000313" key="3">
    <source>
        <dbReference type="Proteomes" id="UP000622475"/>
    </source>
</evidence>
<evidence type="ECO:0000313" key="2">
    <source>
        <dbReference type="EMBL" id="MBE9661807.1"/>
    </source>
</evidence>
<comment type="caution">
    <text evidence="2">The sequence shown here is derived from an EMBL/GenBank/DDBJ whole genome shotgun (WGS) entry which is preliminary data.</text>
</comment>
<gene>
    <name evidence="2" type="ORF">IRJ16_07915</name>
</gene>
<dbReference type="SUPFAM" id="SSF69593">
    <property type="entry name" value="Glycerol-3-phosphate (1)-acyltransferase"/>
    <property type="match status" value="1"/>
</dbReference>
<name>A0A929PX28_9SPHI</name>
<dbReference type="SMART" id="SM00563">
    <property type="entry name" value="PlsC"/>
    <property type="match status" value="1"/>
</dbReference>
<dbReference type="AlphaFoldDB" id="A0A929PX28"/>
<proteinExistence type="predicted"/>
<keyword evidence="2" id="KW-0808">Transferase</keyword>
<feature type="domain" description="Phospholipid/glycerol acyltransferase" evidence="1">
    <location>
        <begin position="44"/>
        <end position="165"/>
    </location>
</feature>
<organism evidence="2 3">
    <name type="scientific">Mucilaginibacter myungsuensis</name>
    <dbReference type="NCBI Taxonomy" id="649104"/>
    <lineage>
        <taxon>Bacteria</taxon>
        <taxon>Pseudomonadati</taxon>
        <taxon>Bacteroidota</taxon>
        <taxon>Sphingobacteriia</taxon>
        <taxon>Sphingobacteriales</taxon>
        <taxon>Sphingobacteriaceae</taxon>
        <taxon>Mucilaginibacter</taxon>
    </lineage>
</organism>
<dbReference type="GO" id="GO:0016746">
    <property type="term" value="F:acyltransferase activity"/>
    <property type="evidence" value="ECO:0007669"/>
    <property type="project" value="UniProtKB-KW"/>
</dbReference>
<accession>A0A929PX28</accession>
<dbReference type="Pfam" id="PF01553">
    <property type="entry name" value="Acyltransferase"/>
    <property type="match status" value="1"/>
</dbReference>
<protein>
    <submittedName>
        <fullName evidence="2">1-acyl-sn-glycerol-3-phosphate acyltransferase</fullName>
    </submittedName>
</protein>
<sequence length="218" mass="25181">MIIKAKPLSPFFFKLINAIISFGFNRFLNKKIIHDVPIKPGHSYILMCNHFSFTDGMYAYYLSNKVFWGKDKMQRLYAMSLKKQMQKNSWLQHTGSFSIDPGKRSIKESFAYAGEVLSTPGNLLLYYPQGNLESQHITHIHFESGLAEIVPLIQGKCQIIWCSVVLEFFESIKPSAHFNMLDLGTNEDFDFEAVKLKVNEFHRECLNKNVRFTNKPIG</sequence>